<reference evidence="1" key="1">
    <citation type="submission" date="2016-05" db="EMBL/GenBank/DDBJ databases">
        <authorList>
            <person name="Lavstsen T."/>
            <person name="Jespersen J.S."/>
        </authorList>
    </citation>
    <scope>NUCLEOTIDE SEQUENCE</scope>
    <source>
        <tissue evidence="1">Brain</tissue>
    </source>
</reference>
<feature type="non-terminal residue" evidence="1">
    <location>
        <position position="1"/>
    </location>
</feature>
<sequence length="69" mass="7602">LVYTSLQKTHTSAHHTGAVRDFITSATPPTVILLRGIPTPIPFHSRRAKQMRPGKPFLGCYSPSTTTQQ</sequence>
<protein>
    <submittedName>
        <fullName evidence="1">Uncharacterized protein</fullName>
    </submittedName>
</protein>
<organism evidence="1">
    <name type="scientific">Nothobranchius rachovii</name>
    <name type="common">bluefin notho</name>
    <dbReference type="NCBI Taxonomy" id="451742"/>
    <lineage>
        <taxon>Eukaryota</taxon>
        <taxon>Metazoa</taxon>
        <taxon>Chordata</taxon>
        <taxon>Craniata</taxon>
        <taxon>Vertebrata</taxon>
        <taxon>Euteleostomi</taxon>
        <taxon>Actinopterygii</taxon>
        <taxon>Neopterygii</taxon>
        <taxon>Teleostei</taxon>
        <taxon>Neoteleostei</taxon>
        <taxon>Acanthomorphata</taxon>
        <taxon>Ovalentaria</taxon>
        <taxon>Atherinomorphae</taxon>
        <taxon>Cyprinodontiformes</taxon>
        <taxon>Nothobranchiidae</taxon>
        <taxon>Nothobranchius</taxon>
    </lineage>
</organism>
<evidence type="ECO:0000313" key="1">
    <source>
        <dbReference type="EMBL" id="SBS13016.1"/>
    </source>
</evidence>
<name>A0A1A8S444_9TELE</name>
<accession>A0A1A8S444</accession>
<feature type="non-terminal residue" evidence="1">
    <location>
        <position position="69"/>
    </location>
</feature>
<reference evidence="1" key="2">
    <citation type="submission" date="2016-06" db="EMBL/GenBank/DDBJ databases">
        <title>The genome of a short-lived fish provides insights into sex chromosome evolution and the genetic control of aging.</title>
        <authorList>
            <person name="Reichwald K."/>
            <person name="Felder M."/>
            <person name="Petzold A."/>
            <person name="Koch P."/>
            <person name="Groth M."/>
            <person name="Platzer M."/>
        </authorList>
    </citation>
    <scope>NUCLEOTIDE SEQUENCE</scope>
    <source>
        <tissue evidence="1">Brain</tissue>
    </source>
</reference>
<proteinExistence type="predicted"/>
<gene>
    <name evidence="1" type="primary">Nfu_g_1_014612</name>
</gene>
<dbReference type="AlphaFoldDB" id="A0A1A8S444"/>
<dbReference type="EMBL" id="HAEH01021871">
    <property type="protein sequence ID" value="SBS13016.1"/>
    <property type="molecule type" value="Transcribed_RNA"/>
</dbReference>